<accession>E3MVQ7</accession>
<evidence type="ECO:0000313" key="2">
    <source>
        <dbReference type="Proteomes" id="UP000008281"/>
    </source>
</evidence>
<dbReference type="InParanoid" id="E3MVQ7"/>
<evidence type="ECO:0000313" key="1">
    <source>
        <dbReference type="EMBL" id="EFP10360.1"/>
    </source>
</evidence>
<dbReference type="HOGENOM" id="CLU_861200_0_0_1"/>
<dbReference type="AlphaFoldDB" id="E3MVQ7"/>
<sequence length="323" mass="36797">MKILQLLMATYPRNSPRPAPPPQVRWAPIVQITAHVSLCPGNPLVRVTLDLTPFERETYGTRPLQTFEMMDYRLVPCRPRAPAIVHPANAGVRAETFTGSTQTWVRRRAAENHGLRCCCDAMYSHPERRHDSKGMCTAWAVGQMIAEKIWAGDDIKPPMVHEPHPTTPPHNRRLWAPIVEIRVTVYRHRCGISVEAAVNQSPFGPVLQLADRVRFYHILDNQLWSVFENPFGYIPPSEDTTGTIGVTQAWTRRQLPIGLQLSCPCDHRYTPEHRGHNNPDLCLAWKVGQMIADRYWENESIDGMELPRELFVSGNSDHQPTRP</sequence>
<reference evidence="1" key="1">
    <citation type="submission" date="2007-07" db="EMBL/GenBank/DDBJ databases">
        <title>PCAP assembly of the Caenorhabditis remanei genome.</title>
        <authorList>
            <consortium name="The Caenorhabditis remanei Sequencing Consortium"/>
            <person name="Wilson R.K."/>
        </authorList>
    </citation>
    <scope>NUCLEOTIDE SEQUENCE [LARGE SCALE GENOMIC DNA]</scope>
    <source>
        <strain evidence="1">PB4641</strain>
    </source>
</reference>
<organism evidence="2">
    <name type="scientific">Caenorhabditis remanei</name>
    <name type="common">Caenorhabditis vulgaris</name>
    <dbReference type="NCBI Taxonomy" id="31234"/>
    <lineage>
        <taxon>Eukaryota</taxon>
        <taxon>Metazoa</taxon>
        <taxon>Ecdysozoa</taxon>
        <taxon>Nematoda</taxon>
        <taxon>Chromadorea</taxon>
        <taxon>Rhabditida</taxon>
        <taxon>Rhabditina</taxon>
        <taxon>Rhabditomorpha</taxon>
        <taxon>Rhabditoidea</taxon>
        <taxon>Rhabditidae</taxon>
        <taxon>Peloderinae</taxon>
        <taxon>Caenorhabditis</taxon>
    </lineage>
</organism>
<gene>
    <name evidence="1" type="ORF">CRE_23594</name>
</gene>
<proteinExistence type="predicted"/>
<keyword evidence="2" id="KW-1185">Reference proteome</keyword>
<name>E3MVQ7_CAERE</name>
<dbReference type="Proteomes" id="UP000008281">
    <property type="component" value="Unassembled WGS sequence"/>
</dbReference>
<dbReference type="EMBL" id="DS268484">
    <property type="protein sequence ID" value="EFP10360.1"/>
    <property type="molecule type" value="Genomic_DNA"/>
</dbReference>
<protein>
    <submittedName>
        <fullName evidence="1">Uncharacterized protein</fullName>
    </submittedName>
</protein>